<keyword evidence="1" id="KW-0560">Oxidoreductase</keyword>
<proteinExistence type="predicted"/>
<dbReference type="InterPro" id="IPR011576">
    <property type="entry name" value="Pyridox_Oxase_N"/>
</dbReference>
<comment type="caution">
    <text evidence="3">The sequence shown here is derived from an EMBL/GenBank/DDBJ whole genome shotgun (WGS) entry which is preliminary data.</text>
</comment>
<dbReference type="Pfam" id="PF01243">
    <property type="entry name" value="PNPOx_N"/>
    <property type="match status" value="1"/>
</dbReference>
<dbReference type="PANTHER" id="PTHR35176:SF1">
    <property type="entry name" value="F420H(2)-DEPENDENT BILIVERDIN REDUCTASE"/>
    <property type="match status" value="1"/>
</dbReference>
<evidence type="ECO:0000313" key="3">
    <source>
        <dbReference type="EMBL" id="MEQ7847016.1"/>
    </source>
</evidence>
<dbReference type="PANTHER" id="PTHR35176">
    <property type="entry name" value="HEME OXYGENASE HI_0854-RELATED"/>
    <property type="match status" value="1"/>
</dbReference>
<evidence type="ECO:0000313" key="4">
    <source>
        <dbReference type="Proteomes" id="UP001482520"/>
    </source>
</evidence>
<evidence type="ECO:0000256" key="1">
    <source>
        <dbReference type="ARBA" id="ARBA00023002"/>
    </source>
</evidence>
<dbReference type="Gene3D" id="2.30.110.10">
    <property type="entry name" value="Electron Transport, Fmn-binding Protein, Chain A"/>
    <property type="match status" value="1"/>
</dbReference>
<dbReference type="Proteomes" id="UP001482520">
    <property type="component" value="Unassembled WGS sequence"/>
</dbReference>
<keyword evidence="4" id="KW-1185">Reference proteome</keyword>
<dbReference type="InterPro" id="IPR052019">
    <property type="entry name" value="F420H2_bilvrd_red/Heme_oxyg"/>
</dbReference>
<evidence type="ECO:0000259" key="2">
    <source>
        <dbReference type="Pfam" id="PF01243"/>
    </source>
</evidence>
<name>A0ABV1NWW3_9ACTN</name>
<dbReference type="InterPro" id="IPR012349">
    <property type="entry name" value="Split_barrel_FMN-bd"/>
</dbReference>
<dbReference type="RefSeq" id="WP_251532530.1">
    <property type="nucleotide sequence ID" value="NZ_JBEGDP010000005.1"/>
</dbReference>
<sequence>MSAFTPGWDSLPEPLLAFWTERHLCTLTTLRPDGRPHVVPVGVALDPERACAWVITSVTSRKALNLADPAGSRLVAACQVDGARWSTVEGTAEVVDDREQVARAEERYAARYRQPRENPARVALRIEVARFVFGPGLLRAA</sequence>
<protein>
    <submittedName>
        <fullName evidence="3">TIGR03618 family F420-dependent PPOX class oxidoreductase</fullName>
    </submittedName>
</protein>
<dbReference type="NCBIfam" id="TIGR03618">
    <property type="entry name" value="Rv1155_F420"/>
    <property type="match status" value="1"/>
</dbReference>
<feature type="domain" description="Pyridoxamine 5'-phosphate oxidase N-terminal" evidence="2">
    <location>
        <begin position="13"/>
        <end position="130"/>
    </location>
</feature>
<dbReference type="SUPFAM" id="SSF50475">
    <property type="entry name" value="FMN-binding split barrel"/>
    <property type="match status" value="1"/>
</dbReference>
<accession>A0ABV1NWW3</accession>
<organism evidence="3 4">
    <name type="scientific">Nocardioides kribbensis</name>
    <dbReference type="NCBI Taxonomy" id="305517"/>
    <lineage>
        <taxon>Bacteria</taxon>
        <taxon>Bacillati</taxon>
        <taxon>Actinomycetota</taxon>
        <taxon>Actinomycetes</taxon>
        <taxon>Propionibacteriales</taxon>
        <taxon>Nocardioidaceae</taxon>
        <taxon>Nocardioides</taxon>
    </lineage>
</organism>
<dbReference type="EMBL" id="JBEGDP010000005">
    <property type="protein sequence ID" value="MEQ7847016.1"/>
    <property type="molecule type" value="Genomic_DNA"/>
</dbReference>
<reference evidence="3 4" key="1">
    <citation type="submission" date="2024-02" db="EMBL/GenBank/DDBJ databases">
        <title>Full genome sequence of Nocardioides kribbensis.</title>
        <authorList>
            <person name="Poletto B.L."/>
            <person name="Silva G."/>
            <person name="Galante D."/>
            <person name="Campos K.R."/>
            <person name="Santos M.B.N."/>
            <person name="Sacchi C.T."/>
        </authorList>
    </citation>
    <scope>NUCLEOTIDE SEQUENCE [LARGE SCALE GENOMIC DNA]</scope>
    <source>
        <strain evidence="3 4">O4R</strain>
    </source>
</reference>
<dbReference type="InterPro" id="IPR019920">
    <property type="entry name" value="F420-binding_dom_put"/>
</dbReference>
<gene>
    <name evidence="3" type="ORF">V6R90_06965</name>
</gene>